<dbReference type="HOGENOM" id="CLU_089162_1_0_2"/>
<dbReference type="InterPro" id="IPR035996">
    <property type="entry name" value="4pyrrol_Methylase_sf"/>
</dbReference>
<dbReference type="Gene3D" id="3.40.1010.10">
    <property type="entry name" value="Cobalt-precorrin-4 Transmethylase, Domain 1"/>
    <property type="match status" value="1"/>
</dbReference>
<dbReference type="GO" id="GO:0046025">
    <property type="term" value="F:precorrin-6Y C5,15-methyltransferase (decarboxylating) activity"/>
    <property type="evidence" value="ECO:0007669"/>
    <property type="project" value="UniProtKB-EC"/>
</dbReference>
<dbReference type="KEGG" id="pog:Pogu_1292"/>
<evidence type="ECO:0000256" key="3">
    <source>
        <dbReference type="ARBA" id="ARBA00022603"/>
    </source>
</evidence>
<evidence type="ECO:0000259" key="6">
    <source>
        <dbReference type="Pfam" id="PF00590"/>
    </source>
</evidence>
<evidence type="ECO:0000313" key="8">
    <source>
        <dbReference type="Proteomes" id="UP000009062"/>
    </source>
</evidence>
<dbReference type="EC" id="2.1.1.132" evidence="7"/>
<evidence type="ECO:0000313" key="7">
    <source>
        <dbReference type="EMBL" id="AFA39319.1"/>
    </source>
</evidence>
<dbReference type="AlphaFoldDB" id="H6QAB8"/>
<dbReference type="Proteomes" id="UP000009062">
    <property type="component" value="Chromosome"/>
</dbReference>
<dbReference type="EMBL" id="CP003316">
    <property type="protein sequence ID" value="AFA39319.1"/>
    <property type="molecule type" value="Genomic_DNA"/>
</dbReference>
<protein>
    <submittedName>
        <fullName evidence="7">Precorrin-6y C5,15-methyltransferase (Decarboxylating), CbiE subunit</fullName>
        <ecNumber evidence="7">2.1.1.132</ecNumber>
    </submittedName>
</protein>
<name>H6QAB8_PYROT</name>
<reference evidence="7 8" key="1">
    <citation type="journal article" date="2012" name="Stand. Genomic Sci.">
        <title>Complete genome sequence of Pyrobaculum oguniense.</title>
        <authorList>
            <person name="Bernick D.L."/>
            <person name="Karplus K."/>
            <person name="Lui L.M."/>
            <person name="Coker J.K."/>
            <person name="Murphy J.N."/>
            <person name="Chan P.P."/>
            <person name="Cozen A.E."/>
            <person name="Lowe T.M."/>
        </authorList>
    </citation>
    <scope>NUCLEOTIDE SEQUENCE [LARGE SCALE GENOMIC DNA]</scope>
    <source>
        <strain evidence="7 8">TE7</strain>
    </source>
</reference>
<dbReference type="GO" id="GO:0032259">
    <property type="term" value="P:methylation"/>
    <property type="evidence" value="ECO:0007669"/>
    <property type="project" value="UniProtKB-KW"/>
</dbReference>
<dbReference type="NCBIfam" id="TIGR02467">
    <property type="entry name" value="CbiE"/>
    <property type="match status" value="1"/>
</dbReference>
<organism evidence="7 8">
    <name type="scientific">Pyrobaculum oguniense (strain DSM 13380 / JCM 10595 / TE7)</name>
    <dbReference type="NCBI Taxonomy" id="698757"/>
    <lineage>
        <taxon>Archaea</taxon>
        <taxon>Thermoproteota</taxon>
        <taxon>Thermoprotei</taxon>
        <taxon>Thermoproteales</taxon>
        <taxon>Thermoproteaceae</taxon>
        <taxon>Pyrobaculum</taxon>
    </lineage>
</organism>
<dbReference type="eggNOG" id="arCOG00650">
    <property type="taxonomic scope" value="Archaea"/>
</dbReference>
<evidence type="ECO:0000256" key="1">
    <source>
        <dbReference type="ARBA" id="ARBA00004953"/>
    </source>
</evidence>
<keyword evidence="8" id="KW-1185">Reference proteome</keyword>
<dbReference type="STRING" id="698757.Pogu_1292"/>
<dbReference type="UniPathway" id="UPA00148"/>
<dbReference type="UniPathway" id="UPA00559"/>
<dbReference type="CDD" id="cd11644">
    <property type="entry name" value="Precorrin-6Y-MT"/>
    <property type="match status" value="1"/>
</dbReference>
<evidence type="ECO:0000256" key="2">
    <source>
        <dbReference type="ARBA" id="ARBA00022573"/>
    </source>
</evidence>
<proteinExistence type="predicted"/>
<accession>H6QAB8</accession>
<dbReference type="GO" id="GO:0009236">
    <property type="term" value="P:cobalamin biosynthetic process"/>
    <property type="evidence" value="ECO:0007669"/>
    <property type="project" value="UniProtKB-UniPathway"/>
</dbReference>
<keyword evidence="5" id="KW-0949">S-adenosyl-L-methionine</keyword>
<dbReference type="Gene3D" id="3.30.950.10">
    <property type="entry name" value="Methyltransferase, Cobalt-precorrin-4 Transmethylase, Domain 2"/>
    <property type="match status" value="1"/>
</dbReference>
<keyword evidence="4 7" id="KW-0808">Transferase</keyword>
<dbReference type="GO" id="GO:0017183">
    <property type="term" value="P:protein histidyl modification to diphthamide"/>
    <property type="evidence" value="ECO:0007669"/>
    <property type="project" value="UniProtKB-UniPathway"/>
</dbReference>
<dbReference type="InterPro" id="IPR050714">
    <property type="entry name" value="Cobalamin_biosynth_MTase"/>
</dbReference>
<keyword evidence="3 7" id="KW-0489">Methyltransferase</keyword>
<gene>
    <name evidence="7" type="ordered locus">Pogu_1292</name>
</gene>
<keyword evidence="2" id="KW-0169">Cobalamin biosynthesis</keyword>
<evidence type="ECO:0000256" key="4">
    <source>
        <dbReference type="ARBA" id="ARBA00022679"/>
    </source>
</evidence>
<sequence>MLYVVGVGPGDPEHMSIKAVKTLERCDVIAGWRSVLERVLQHHPQLGVKELVFLSYKNQDDELRRLAEKSKRRDVCVLAHGDPTVSDWEFLERIREAAGDFAIVHSVSSINVALGKLGLDLAHVLFVSMHASSPQDPLEAARLAARKRALVIFPPPRPDGPVEVAKRLAPEFAKCRAWVLEELTIADRIWRGTVEELTNAEGHFSDLSIVVVDCRDA</sequence>
<feature type="domain" description="Tetrapyrrole methylase" evidence="6">
    <location>
        <begin position="1"/>
        <end position="197"/>
    </location>
</feature>
<comment type="pathway">
    <text evidence="1">Cofactor biosynthesis; adenosylcobalamin biosynthesis.</text>
</comment>
<evidence type="ECO:0000256" key="5">
    <source>
        <dbReference type="ARBA" id="ARBA00022691"/>
    </source>
</evidence>
<dbReference type="GO" id="GO:0008276">
    <property type="term" value="F:protein methyltransferase activity"/>
    <property type="evidence" value="ECO:0007669"/>
    <property type="project" value="InterPro"/>
</dbReference>
<dbReference type="InterPro" id="IPR012818">
    <property type="entry name" value="CbiE"/>
</dbReference>
<dbReference type="SUPFAM" id="SSF53790">
    <property type="entry name" value="Tetrapyrrole methylase"/>
    <property type="match status" value="1"/>
</dbReference>
<dbReference type="InterPro" id="IPR014777">
    <property type="entry name" value="4pyrrole_Mease_sub1"/>
</dbReference>
<dbReference type="PANTHER" id="PTHR43182:SF1">
    <property type="entry name" value="COBALT-PRECORRIN-7 C(5)-METHYLTRANSFERASE"/>
    <property type="match status" value="1"/>
</dbReference>
<dbReference type="Pfam" id="PF00590">
    <property type="entry name" value="TP_methylase"/>
    <property type="match status" value="1"/>
</dbReference>
<dbReference type="PANTHER" id="PTHR43182">
    <property type="entry name" value="COBALT-PRECORRIN-6B C(15)-METHYLTRANSFERASE (DECARBOXYLATING)"/>
    <property type="match status" value="1"/>
</dbReference>
<dbReference type="InterPro" id="IPR014776">
    <property type="entry name" value="4pyrrole_Mease_sub2"/>
</dbReference>
<dbReference type="InterPro" id="IPR000878">
    <property type="entry name" value="4pyrrol_Mease"/>
</dbReference>